<protein>
    <submittedName>
        <fullName evidence="1">Uncharacterized protein</fullName>
    </submittedName>
</protein>
<comment type="caution">
    <text evidence="1">The sequence shown here is derived from an EMBL/GenBank/DDBJ whole genome shotgun (WGS) entry which is preliminary data.</text>
</comment>
<evidence type="ECO:0000313" key="2">
    <source>
        <dbReference type="Proteomes" id="UP000706151"/>
    </source>
</evidence>
<reference evidence="1 2" key="1">
    <citation type="submission" date="2020-10" db="EMBL/GenBank/DDBJ databases">
        <title>Connecting structure to function with the recovery of over 1000 high-quality activated sludge metagenome-assembled genomes encoding full-length rRNA genes using long-read sequencing.</title>
        <authorList>
            <person name="Singleton C.M."/>
            <person name="Petriglieri F."/>
            <person name="Kristensen J.M."/>
            <person name="Kirkegaard R.H."/>
            <person name="Michaelsen T.Y."/>
            <person name="Andersen M.H."/>
            <person name="Karst S.M."/>
            <person name="Dueholm M.S."/>
            <person name="Nielsen P.H."/>
            <person name="Albertsen M."/>
        </authorList>
    </citation>
    <scope>NUCLEOTIDE SEQUENCE [LARGE SCALE GENOMIC DNA]</scope>
    <source>
        <strain evidence="1">Fred_18-Q3-R57-64_BAT3C.720</strain>
    </source>
</reference>
<proteinExistence type="predicted"/>
<accession>A0A935TAS3</accession>
<evidence type="ECO:0000313" key="1">
    <source>
        <dbReference type="EMBL" id="MBK7952987.1"/>
    </source>
</evidence>
<dbReference type="EMBL" id="JADJOT010000002">
    <property type="protein sequence ID" value="MBK7952987.1"/>
    <property type="molecule type" value="Genomic_DNA"/>
</dbReference>
<organism evidence="1 2">
    <name type="scientific">Candidatus Accumulibacter affinis</name>
    <dbReference type="NCBI Taxonomy" id="2954384"/>
    <lineage>
        <taxon>Bacteria</taxon>
        <taxon>Pseudomonadati</taxon>
        <taxon>Pseudomonadota</taxon>
        <taxon>Betaproteobacteria</taxon>
        <taxon>Candidatus Accumulibacter</taxon>
    </lineage>
</organism>
<sequence>MNAHQLDLFLDSHEVTLANEVVAALCAHDRERTAQGIARLRAEAPARADLPTFDSLYAFLDLTREIDTAGLDADALELIVEVLNTRMIPAAAVLGKAAKGFLESFWRQLARAAIHPFNPDRPHLHAADLFLRAGAYEAAEEAAKTITGGQTQRAVLRWQAIARYRLAGLPGARRQIFSLAWHAADSFEDLLRELDDALLKQDWLAFQAAVEDTDASWFPAWYLLRYPESAAAIDADLAPGSAPTAASIPALQACLRLIRILDLEKQGHSRALIKQRARLQALDAGFFAVYMRARDVQHR</sequence>
<name>A0A935TAS3_9PROT</name>
<dbReference type="AlphaFoldDB" id="A0A935TAS3"/>
<dbReference type="Proteomes" id="UP000706151">
    <property type="component" value="Unassembled WGS sequence"/>
</dbReference>
<gene>
    <name evidence="1" type="ORF">IPK02_02890</name>
</gene>